<evidence type="ECO:0000313" key="2">
    <source>
        <dbReference type="EMBL" id="MED6203935.1"/>
    </source>
</evidence>
<organism evidence="2 3">
    <name type="scientific">Stylosanthes scabra</name>
    <dbReference type="NCBI Taxonomy" id="79078"/>
    <lineage>
        <taxon>Eukaryota</taxon>
        <taxon>Viridiplantae</taxon>
        <taxon>Streptophyta</taxon>
        <taxon>Embryophyta</taxon>
        <taxon>Tracheophyta</taxon>
        <taxon>Spermatophyta</taxon>
        <taxon>Magnoliopsida</taxon>
        <taxon>eudicotyledons</taxon>
        <taxon>Gunneridae</taxon>
        <taxon>Pentapetalae</taxon>
        <taxon>rosids</taxon>
        <taxon>fabids</taxon>
        <taxon>Fabales</taxon>
        <taxon>Fabaceae</taxon>
        <taxon>Papilionoideae</taxon>
        <taxon>50 kb inversion clade</taxon>
        <taxon>dalbergioids sensu lato</taxon>
        <taxon>Dalbergieae</taxon>
        <taxon>Pterocarpus clade</taxon>
        <taxon>Stylosanthes</taxon>
    </lineage>
</organism>
<dbReference type="Proteomes" id="UP001341840">
    <property type="component" value="Unassembled WGS sequence"/>
</dbReference>
<feature type="domain" description="Ribonuclease H1 N-terminal" evidence="1">
    <location>
        <begin position="9"/>
        <end position="29"/>
    </location>
</feature>
<evidence type="ECO:0000259" key="1">
    <source>
        <dbReference type="Pfam" id="PF01693"/>
    </source>
</evidence>
<accession>A0ABU6Y0W5</accession>
<comment type="caution">
    <text evidence="2">The sequence shown here is derived from an EMBL/GenBank/DDBJ whole genome shotgun (WGS) entry which is preliminary data.</text>
</comment>
<reference evidence="2 3" key="1">
    <citation type="journal article" date="2023" name="Plants (Basel)">
        <title>Bridging the Gap: Combining Genomics and Transcriptomics Approaches to Understand Stylosanthes scabra, an Orphan Legume from the Brazilian Caatinga.</title>
        <authorList>
            <person name="Ferreira-Neto J.R.C."/>
            <person name="da Silva M.D."/>
            <person name="Binneck E."/>
            <person name="de Melo N.F."/>
            <person name="da Silva R.H."/>
            <person name="de Melo A.L.T.M."/>
            <person name="Pandolfi V."/>
            <person name="Bustamante F.O."/>
            <person name="Brasileiro-Vidal A.C."/>
            <person name="Benko-Iseppon A.M."/>
        </authorList>
    </citation>
    <scope>NUCLEOTIDE SEQUENCE [LARGE SCALE GENOMIC DNA]</scope>
    <source>
        <tissue evidence="2">Leaves</tissue>
    </source>
</reference>
<dbReference type="Pfam" id="PF01693">
    <property type="entry name" value="Cauli_VI"/>
    <property type="match status" value="1"/>
</dbReference>
<keyword evidence="3" id="KW-1185">Reference proteome</keyword>
<protein>
    <recommendedName>
        <fullName evidence="1">Ribonuclease H1 N-terminal domain-containing protein</fullName>
    </recommendedName>
</protein>
<dbReference type="Gene3D" id="3.40.970.10">
    <property type="entry name" value="Ribonuclease H1, N-terminal domain"/>
    <property type="match status" value="1"/>
</dbReference>
<dbReference type="SUPFAM" id="SSF55658">
    <property type="entry name" value="L9 N-domain-like"/>
    <property type="match status" value="1"/>
</dbReference>
<dbReference type="InterPro" id="IPR037056">
    <property type="entry name" value="RNase_H1_N_sf"/>
</dbReference>
<proteinExistence type="predicted"/>
<sequence length="245" mass="27225">MEVGRFTHYAVRVGRVPGIYYTWPEAEEQPGGGHWVHECGKGKKKQPMSSQRVDRLTPHMQNLGVGSSQQNLTQSQLLGSVFSIPGGGREADYVPETQRGGFVIMEEMELYMLCVCMKMGFGCPNFEPRLISSTYGGAMFSFKAAIRCDEKGINVEVEGGICGDQARAREDAAYNLLDNLLSQTGYSILDFNFRKVCALRQRIEELEQQQAENTDVRVVELESGCAALKTEIETYQKHLGFSAGC</sequence>
<name>A0ABU6Y0W5_9FABA</name>
<evidence type="ECO:0000313" key="3">
    <source>
        <dbReference type="Proteomes" id="UP001341840"/>
    </source>
</evidence>
<dbReference type="InterPro" id="IPR011320">
    <property type="entry name" value="RNase_H1_N"/>
</dbReference>
<dbReference type="InterPro" id="IPR009027">
    <property type="entry name" value="Ribosomal_bL9/RNase_H1_N"/>
</dbReference>
<gene>
    <name evidence="2" type="ORF">PIB30_004065</name>
</gene>
<dbReference type="EMBL" id="JASCZI010241663">
    <property type="protein sequence ID" value="MED6203935.1"/>
    <property type="molecule type" value="Genomic_DNA"/>
</dbReference>